<organism evidence="1 2">
    <name type="scientific">Hypoxylon rubiginosum</name>
    <dbReference type="NCBI Taxonomy" id="110542"/>
    <lineage>
        <taxon>Eukaryota</taxon>
        <taxon>Fungi</taxon>
        <taxon>Dikarya</taxon>
        <taxon>Ascomycota</taxon>
        <taxon>Pezizomycotina</taxon>
        <taxon>Sordariomycetes</taxon>
        <taxon>Xylariomycetidae</taxon>
        <taxon>Xylariales</taxon>
        <taxon>Hypoxylaceae</taxon>
        <taxon>Hypoxylon</taxon>
    </lineage>
</organism>
<proteinExistence type="predicted"/>
<reference evidence="1 2" key="1">
    <citation type="journal article" date="2022" name="New Phytol.">
        <title>Ecological generalism drives hyperdiversity of secondary metabolite gene clusters in xylarialean endophytes.</title>
        <authorList>
            <person name="Franco M.E.E."/>
            <person name="Wisecaver J.H."/>
            <person name="Arnold A.E."/>
            <person name="Ju Y.M."/>
            <person name="Slot J.C."/>
            <person name="Ahrendt S."/>
            <person name="Moore L.P."/>
            <person name="Eastman K.E."/>
            <person name="Scott K."/>
            <person name="Konkel Z."/>
            <person name="Mondo S.J."/>
            <person name="Kuo A."/>
            <person name="Hayes R.D."/>
            <person name="Haridas S."/>
            <person name="Andreopoulos B."/>
            <person name="Riley R."/>
            <person name="LaButti K."/>
            <person name="Pangilinan J."/>
            <person name="Lipzen A."/>
            <person name="Amirebrahimi M."/>
            <person name="Yan J."/>
            <person name="Adam C."/>
            <person name="Keymanesh K."/>
            <person name="Ng V."/>
            <person name="Louie K."/>
            <person name="Northen T."/>
            <person name="Drula E."/>
            <person name="Henrissat B."/>
            <person name="Hsieh H.M."/>
            <person name="Youens-Clark K."/>
            <person name="Lutzoni F."/>
            <person name="Miadlikowska J."/>
            <person name="Eastwood D.C."/>
            <person name="Hamelin R.C."/>
            <person name="Grigoriev I.V."/>
            <person name="U'Ren J.M."/>
        </authorList>
    </citation>
    <scope>NUCLEOTIDE SEQUENCE [LARGE SCALE GENOMIC DNA]</scope>
    <source>
        <strain evidence="1 2">CBS 119005</strain>
    </source>
</reference>
<evidence type="ECO:0000313" key="2">
    <source>
        <dbReference type="Proteomes" id="UP001497700"/>
    </source>
</evidence>
<dbReference type="Proteomes" id="UP001497700">
    <property type="component" value="Unassembled WGS sequence"/>
</dbReference>
<gene>
    <name evidence="1" type="ORF">F4820DRAFT_459067</name>
</gene>
<sequence>MESNAQLFMAVGTETSATLLSGLTYLLLTNRRCMGIDFESLARLPYLNARINEGLRLYPPIPAAFPRVTPEGGNVILGRWVPPGTSVSVHTTTTYRDPNNFKDPNKFVLERWMGDPKYRDDKLDPRQPFSIGPRSCLGHGVAWHEMRLLVSKVLIDFDLELCDASRDWIDQKTYILWQKKPLMCRAIPATKG</sequence>
<evidence type="ECO:0000313" key="1">
    <source>
        <dbReference type="EMBL" id="KAI4864041.1"/>
    </source>
</evidence>
<name>A0ACB9YY81_9PEZI</name>
<keyword evidence="2" id="KW-1185">Reference proteome</keyword>
<accession>A0ACB9YY81</accession>
<dbReference type="EMBL" id="MU393492">
    <property type="protein sequence ID" value="KAI4864041.1"/>
    <property type="molecule type" value="Genomic_DNA"/>
</dbReference>
<protein>
    <submittedName>
        <fullName evidence="1">Cytochrome P450</fullName>
    </submittedName>
</protein>
<comment type="caution">
    <text evidence="1">The sequence shown here is derived from an EMBL/GenBank/DDBJ whole genome shotgun (WGS) entry which is preliminary data.</text>
</comment>